<evidence type="ECO:0000256" key="4">
    <source>
        <dbReference type="ARBA" id="ARBA00023172"/>
    </source>
</evidence>
<keyword evidence="2 6" id="KW-0227">DNA damage</keyword>
<dbReference type="Gene3D" id="2.40.50.140">
    <property type="entry name" value="Nucleic acid-binding proteins"/>
    <property type="match status" value="1"/>
</dbReference>
<keyword evidence="5 6" id="KW-0234">DNA repair</keyword>
<reference evidence="8 9" key="1">
    <citation type="submission" date="2023-07" db="EMBL/GenBank/DDBJ databases">
        <title>Genomic Encyclopedia of Type Strains, Phase IV (KMG-IV): sequencing the most valuable type-strain genomes for metagenomic binning, comparative biology and taxonomic classification.</title>
        <authorList>
            <person name="Goeker M."/>
        </authorList>
    </citation>
    <scope>NUCLEOTIDE SEQUENCE [LARGE SCALE GENOMIC DNA]</scope>
    <source>
        <strain evidence="8 9">DSM 16460</strain>
    </source>
</reference>
<dbReference type="Proteomes" id="UP001224359">
    <property type="component" value="Unassembled WGS sequence"/>
</dbReference>
<comment type="subunit">
    <text evidence="6">Homotetramer. Forms an RuvA(8)-RuvB(12)-Holliday junction (HJ) complex. HJ DNA is sandwiched between 2 RuvA tetramers; dsDNA enters through RuvA and exits via RuvB. An RuvB hexamer assembles on each DNA strand where it exits the tetramer. Each RuvB hexamer is contacted by two RuvA subunits (via domain III) on 2 adjacent RuvB subunits; this complex drives branch migration. In the full resolvosome a probable DNA-RuvA(4)-RuvB(12)-RuvC(2) complex forms which resolves the HJ.</text>
</comment>
<keyword evidence="9" id="KW-1185">Reference proteome</keyword>
<dbReference type="InterPro" id="IPR013849">
    <property type="entry name" value="DNA_helicase_Holl-junc_RuvA_I"/>
</dbReference>
<evidence type="ECO:0000256" key="3">
    <source>
        <dbReference type="ARBA" id="ARBA00023125"/>
    </source>
</evidence>
<feature type="domain" description="Helix-hairpin-helix DNA-binding motif class 1" evidence="7">
    <location>
        <begin position="72"/>
        <end position="91"/>
    </location>
</feature>
<dbReference type="InterPro" id="IPR010994">
    <property type="entry name" value="RuvA_2-like"/>
</dbReference>
<dbReference type="Pfam" id="PF07499">
    <property type="entry name" value="RuvA_C"/>
    <property type="match status" value="1"/>
</dbReference>
<dbReference type="EMBL" id="JAUSTQ010000002">
    <property type="protein sequence ID" value="MDQ0158742.1"/>
    <property type="molecule type" value="Genomic_DNA"/>
</dbReference>
<protein>
    <recommendedName>
        <fullName evidence="6">Holliday junction branch migration complex subunit RuvA</fullName>
    </recommendedName>
</protein>
<evidence type="ECO:0000256" key="1">
    <source>
        <dbReference type="ARBA" id="ARBA00022490"/>
    </source>
</evidence>
<evidence type="ECO:0000259" key="7">
    <source>
        <dbReference type="SMART" id="SM00278"/>
    </source>
</evidence>
<feature type="region of interest" description="Domain III" evidence="6">
    <location>
        <begin position="151"/>
        <end position="201"/>
    </location>
</feature>
<comment type="similarity">
    <text evidence="6">Belongs to the RuvA family.</text>
</comment>
<dbReference type="Pfam" id="PF14520">
    <property type="entry name" value="HHH_5"/>
    <property type="match status" value="1"/>
</dbReference>
<evidence type="ECO:0000313" key="9">
    <source>
        <dbReference type="Proteomes" id="UP001224359"/>
    </source>
</evidence>
<dbReference type="NCBIfam" id="TIGR00084">
    <property type="entry name" value="ruvA"/>
    <property type="match status" value="1"/>
</dbReference>
<comment type="caution">
    <text evidence="8">The sequence shown here is derived from an EMBL/GenBank/DDBJ whole genome shotgun (WGS) entry which is preliminary data.</text>
</comment>
<organism evidence="8 9">
    <name type="scientific">Alkalibacillus salilacus</name>
    <dbReference type="NCBI Taxonomy" id="284582"/>
    <lineage>
        <taxon>Bacteria</taxon>
        <taxon>Bacillati</taxon>
        <taxon>Bacillota</taxon>
        <taxon>Bacilli</taxon>
        <taxon>Bacillales</taxon>
        <taxon>Bacillaceae</taxon>
        <taxon>Alkalibacillus</taxon>
    </lineage>
</organism>
<dbReference type="SUPFAM" id="SSF46929">
    <property type="entry name" value="DNA helicase RuvA subunit, C-terminal domain"/>
    <property type="match status" value="1"/>
</dbReference>
<keyword evidence="1 6" id="KW-0963">Cytoplasm</keyword>
<comment type="caution">
    <text evidence="6">Lacks conserved residue(s) required for the propagation of feature annotation.</text>
</comment>
<gene>
    <name evidence="6" type="primary">ruvA</name>
    <name evidence="8" type="ORF">J2S77_000698</name>
</gene>
<dbReference type="GO" id="GO:0003678">
    <property type="term" value="F:DNA helicase activity"/>
    <property type="evidence" value="ECO:0007669"/>
    <property type="project" value="UniProtKB-EC"/>
</dbReference>
<dbReference type="InterPro" id="IPR003583">
    <property type="entry name" value="Hlx-hairpin-Hlx_DNA-bd_motif"/>
</dbReference>
<dbReference type="Pfam" id="PF01330">
    <property type="entry name" value="RuvA_N"/>
    <property type="match status" value="1"/>
</dbReference>
<dbReference type="HAMAP" id="MF_00031">
    <property type="entry name" value="DNA_HJ_migration_RuvA"/>
    <property type="match status" value="1"/>
</dbReference>
<dbReference type="SMART" id="SM00278">
    <property type="entry name" value="HhH1"/>
    <property type="match status" value="2"/>
</dbReference>
<keyword evidence="8" id="KW-0067">ATP-binding</keyword>
<keyword evidence="8" id="KW-0378">Hydrolase</keyword>
<evidence type="ECO:0000256" key="2">
    <source>
        <dbReference type="ARBA" id="ARBA00022763"/>
    </source>
</evidence>
<proteinExistence type="inferred from homology"/>
<keyword evidence="8" id="KW-0547">Nucleotide-binding</keyword>
<dbReference type="Gene3D" id="1.10.8.10">
    <property type="entry name" value="DNA helicase RuvA subunit, C-terminal domain"/>
    <property type="match status" value="1"/>
</dbReference>
<feature type="domain" description="Helix-hairpin-helix DNA-binding motif class 1" evidence="7">
    <location>
        <begin position="107"/>
        <end position="126"/>
    </location>
</feature>
<comment type="function">
    <text evidence="6">The RuvA-RuvB-RuvC complex processes Holliday junction (HJ) DNA during genetic recombination and DNA repair, while the RuvA-RuvB complex plays an important role in the rescue of blocked DNA replication forks via replication fork reversal (RFR). RuvA specifically binds to HJ cruciform DNA, conferring on it an open structure. The RuvB hexamer acts as an ATP-dependent pump, pulling dsDNA into and through the RuvAB complex. HJ branch migration allows RuvC to scan DNA until it finds its consensus sequence, where it cleaves and resolves the cruciform DNA.</text>
</comment>
<name>A0ABT9VCP1_9BACI</name>
<evidence type="ECO:0000313" key="8">
    <source>
        <dbReference type="EMBL" id="MDQ0158742.1"/>
    </source>
</evidence>
<sequence>MYAYIQGKLTSITEEYVVLDVDGVGYEIWCPHPLCYQSKQDESVKLFTYFYVREDIQMLYGFYQSEEKDLFKKLLNVSGIGPKNALSIVSETSVHDFAQAIEQENDAYLTKFPGVGKKTARQMILDLKGKVDAWMQTSVDDMLTIEHEAQPNHQQYDEAIEALLTLGYTKREIDKIAPTLKSYQADSTDELVKQGLQLLMR</sequence>
<dbReference type="InterPro" id="IPR000085">
    <property type="entry name" value="RuvA"/>
</dbReference>
<dbReference type="InterPro" id="IPR036267">
    <property type="entry name" value="RuvA_C_sf"/>
</dbReference>
<dbReference type="GO" id="GO:0016787">
    <property type="term" value="F:hydrolase activity"/>
    <property type="evidence" value="ECO:0007669"/>
    <property type="project" value="UniProtKB-KW"/>
</dbReference>
<dbReference type="RefSeq" id="WP_306974666.1">
    <property type="nucleotide sequence ID" value="NZ_JAUSTQ010000002.1"/>
</dbReference>
<keyword evidence="8" id="KW-0347">Helicase</keyword>
<accession>A0ABT9VCP1</accession>
<comment type="domain">
    <text evidence="6">Has three domains with a flexible linker between the domains II and III and assumes an 'L' shape. Domain III is highly mobile and contacts RuvB.</text>
</comment>
<evidence type="ECO:0000256" key="5">
    <source>
        <dbReference type="ARBA" id="ARBA00023204"/>
    </source>
</evidence>
<dbReference type="Gene3D" id="1.10.150.20">
    <property type="entry name" value="5' to 3' exonuclease, C-terminal subdomain"/>
    <property type="match status" value="1"/>
</dbReference>
<dbReference type="SUPFAM" id="SSF47781">
    <property type="entry name" value="RuvA domain 2-like"/>
    <property type="match status" value="1"/>
</dbReference>
<dbReference type="CDD" id="cd14332">
    <property type="entry name" value="UBA_RuvA_C"/>
    <property type="match status" value="1"/>
</dbReference>
<keyword evidence="3 6" id="KW-0238">DNA-binding</keyword>
<comment type="subcellular location">
    <subcellularLocation>
        <location evidence="6">Cytoplasm</location>
    </subcellularLocation>
</comment>
<keyword evidence="4 6" id="KW-0233">DNA recombination</keyword>
<dbReference type="InterPro" id="IPR012340">
    <property type="entry name" value="NA-bd_OB-fold"/>
</dbReference>
<evidence type="ECO:0000256" key="6">
    <source>
        <dbReference type="HAMAP-Rule" id="MF_00031"/>
    </source>
</evidence>
<dbReference type="SUPFAM" id="SSF50249">
    <property type="entry name" value="Nucleic acid-binding proteins"/>
    <property type="match status" value="1"/>
</dbReference>
<dbReference type="InterPro" id="IPR011114">
    <property type="entry name" value="RuvA_C"/>
</dbReference>